<dbReference type="AlphaFoldDB" id="A0A9E7V380"/>
<dbReference type="PANTHER" id="PTHR24279:SF120">
    <property type="entry name" value="CYTOCHROME P450"/>
    <property type="match status" value="1"/>
</dbReference>
<feature type="transmembrane region" description="Helical" evidence="8">
    <location>
        <begin position="47"/>
        <end position="65"/>
    </location>
</feature>
<dbReference type="InterPro" id="IPR050479">
    <property type="entry name" value="CYP11_CYP27_families"/>
</dbReference>
<keyword evidence="4" id="KW-0479">Metal-binding</keyword>
<name>A0A9E7V380_9CUCU</name>
<keyword evidence="8" id="KW-0472">Membrane</keyword>
<evidence type="ECO:0000256" key="6">
    <source>
        <dbReference type="ARBA" id="ARBA00023004"/>
    </source>
</evidence>
<protein>
    <submittedName>
        <fullName evidence="9">Cytochrome P450 314A1</fullName>
    </submittedName>
</protein>
<feature type="transmembrane region" description="Helical" evidence="8">
    <location>
        <begin position="12"/>
        <end position="27"/>
    </location>
</feature>
<evidence type="ECO:0000256" key="5">
    <source>
        <dbReference type="ARBA" id="ARBA00023002"/>
    </source>
</evidence>
<evidence type="ECO:0000256" key="2">
    <source>
        <dbReference type="ARBA" id="ARBA00010617"/>
    </source>
</evidence>
<keyword evidence="7" id="KW-0503">Monooxygenase</keyword>
<evidence type="ECO:0000256" key="8">
    <source>
        <dbReference type="SAM" id="Phobius"/>
    </source>
</evidence>
<dbReference type="InterPro" id="IPR001128">
    <property type="entry name" value="Cyt_P450"/>
</dbReference>
<keyword evidence="8" id="KW-1133">Transmembrane helix</keyword>
<comment type="cofactor">
    <cofactor evidence="1">
        <name>heme</name>
        <dbReference type="ChEBI" id="CHEBI:30413"/>
    </cofactor>
</comment>
<evidence type="ECO:0000256" key="7">
    <source>
        <dbReference type="ARBA" id="ARBA00023033"/>
    </source>
</evidence>
<dbReference type="InterPro" id="IPR036396">
    <property type="entry name" value="Cyt_P450_sf"/>
</dbReference>
<organism evidence="9">
    <name type="scientific">Propylea japonica</name>
    <dbReference type="NCBI Taxonomy" id="158624"/>
    <lineage>
        <taxon>Eukaryota</taxon>
        <taxon>Metazoa</taxon>
        <taxon>Ecdysozoa</taxon>
        <taxon>Arthropoda</taxon>
        <taxon>Hexapoda</taxon>
        <taxon>Insecta</taxon>
        <taxon>Pterygota</taxon>
        <taxon>Neoptera</taxon>
        <taxon>Endopterygota</taxon>
        <taxon>Coleoptera</taxon>
        <taxon>Polyphaga</taxon>
        <taxon>Cucujiformia</taxon>
        <taxon>Coccinelloidea</taxon>
        <taxon>Coccinellidae</taxon>
        <taxon>Coccinellinae</taxon>
        <taxon>Coccinellini</taxon>
        <taxon>Propylea</taxon>
    </lineage>
</organism>
<evidence type="ECO:0000313" key="9">
    <source>
        <dbReference type="EMBL" id="UYU26125.1"/>
    </source>
</evidence>
<dbReference type="EMBL" id="OK490358">
    <property type="protein sequence ID" value="UYU26125.1"/>
    <property type="molecule type" value="mRNA"/>
</dbReference>
<dbReference type="SUPFAM" id="SSF48264">
    <property type="entry name" value="Cytochrome P450"/>
    <property type="match status" value="1"/>
</dbReference>
<gene>
    <name evidence="9" type="primary">CYP314A1</name>
</gene>
<evidence type="ECO:0000256" key="1">
    <source>
        <dbReference type="ARBA" id="ARBA00001971"/>
    </source>
</evidence>
<comment type="similarity">
    <text evidence="2">Belongs to the cytochrome P450 family.</text>
</comment>
<dbReference type="GO" id="GO:0016705">
    <property type="term" value="F:oxidoreductase activity, acting on paired donors, with incorporation or reduction of molecular oxygen"/>
    <property type="evidence" value="ECO:0007669"/>
    <property type="project" value="InterPro"/>
</dbReference>
<keyword evidence="3" id="KW-0349">Heme</keyword>
<accession>A0A9E7V380</accession>
<evidence type="ECO:0000256" key="3">
    <source>
        <dbReference type="ARBA" id="ARBA00022617"/>
    </source>
</evidence>
<dbReference type="Gene3D" id="1.10.630.10">
    <property type="entry name" value="Cytochrome P450"/>
    <property type="match status" value="1"/>
</dbReference>
<dbReference type="PANTHER" id="PTHR24279">
    <property type="entry name" value="CYTOCHROME P450"/>
    <property type="match status" value="1"/>
</dbReference>
<proteinExistence type="evidence at transcript level"/>
<sequence>MISHTDILTPDKLVIALIILLIYYLDYRPPWWNRTKKKTPTIPGPRAIPILGTNWLFYLGCYNLYKIKDFYIAMYKKYGPIVKQETYFNFPIYSVFEKKDIAQVLTSSSKYPFRPSSEASIAYRASRPDRYASPGITNAQGETWYHLRSTLTPCLISPKTVSNFTPEVFSLAEDWVNYLKRIKSPENQIKDLASIVVPLCIETTCDLVLGRRLGYLSPNPISEKSLKLVEALEGHFIGLRDTQYNFPWWKFFPTEAYRKLAYYETYIYETVLEMVAEFGVENDDETVYNLLLKTNIDEREKTGAIIDFISAGIHTLKNTLVFLLHMVAEHPETQEKIRQDLNYAKACMNEAFRLVPTATPLARVIDEDMELGGHLVKAGSVVLCHGDIACRSSDNFERPDEFLPERWLGENQHKNIAASTL</sequence>
<keyword evidence="8" id="KW-0812">Transmembrane</keyword>
<keyword evidence="6" id="KW-0408">Iron</keyword>
<dbReference type="GO" id="GO:0020037">
    <property type="term" value="F:heme binding"/>
    <property type="evidence" value="ECO:0007669"/>
    <property type="project" value="InterPro"/>
</dbReference>
<reference evidence="9" key="1">
    <citation type="submission" date="2021-10" db="EMBL/GenBank/DDBJ databases">
        <authorList>
            <person name="Chang G."/>
        </authorList>
    </citation>
    <scope>NUCLEOTIDE SEQUENCE</scope>
</reference>
<dbReference type="Pfam" id="PF00067">
    <property type="entry name" value="p450"/>
    <property type="match status" value="1"/>
</dbReference>
<dbReference type="GO" id="GO:0005506">
    <property type="term" value="F:iron ion binding"/>
    <property type="evidence" value="ECO:0007669"/>
    <property type="project" value="InterPro"/>
</dbReference>
<evidence type="ECO:0000256" key="4">
    <source>
        <dbReference type="ARBA" id="ARBA00022723"/>
    </source>
</evidence>
<keyword evidence="5" id="KW-0560">Oxidoreductase</keyword>
<dbReference type="GO" id="GO:0004497">
    <property type="term" value="F:monooxygenase activity"/>
    <property type="evidence" value="ECO:0007669"/>
    <property type="project" value="UniProtKB-KW"/>
</dbReference>